<accession>A0A0F3IMT3</accession>
<reference evidence="2" key="1">
    <citation type="submission" date="2015-03" db="EMBL/GenBank/DDBJ databases">
        <title>Draft genome sequence of a novel methanotroph (Sn10-6) isolated from flooded ricefield rhizosphere in India.</title>
        <authorList>
            <person name="Pandit P.S."/>
            <person name="Pore S.D."/>
            <person name="Arora P."/>
            <person name="Kapse N.G."/>
            <person name="Dhakephalkar P.K."/>
            <person name="Rahalkar M.C."/>
        </authorList>
    </citation>
    <scope>NUCLEOTIDE SEQUENCE [LARGE SCALE GENOMIC DNA]</scope>
    <source>
        <strain evidence="2">Sn10-6</strain>
    </source>
</reference>
<protein>
    <submittedName>
        <fullName evidence="1">Uncharacterized protein</fullName>
    </submittedName>
</protein>
<keyword evidence="2" id="KW-1185">Reference proteome</keyword>
<evidence type="ECO:0000313" key="1">
    <source>
        <dbReference type="EMBL" id="KJV07997.1"/>
    </source>
</evidence>
<name>A0A0F3IMT3_9GAMM</name>
<dbReference type="EMBL" id="LAJX01000007">
    <property type="protein sequence ID" value="KJV07997.1"/>
    <property type="molecule type" value="Genomic_DNA"/>
</dbReference>
<evidence type="ECO:0000313" key="2">
    <source>
        <dbReference type="Proteomes" id="UP000033684"/>
    </source>
</evidence>
<comment type="caution">
    <text evidence="1">The sequence shown here is derived from an EMBL/GenBank/DDBJ whole genome shotgun (WGS) entry which is preliminary data.</text>
</comment>
<dbReference type="Proteomes" id="UP000033684">
    <property type="component" value="Unassembled WGS sequence"/>
</dbReference>
<gene>
    <name evidence="1" type="ORF">VZ94_00840</name>
</gene>
<dbReference type="AlphaFoldDB" id="A0A0F3IMT3"/>
<proteinExistence type="predicted"/>
<organism evidence="1 2">
    <name type="scientific">Methylocucumis oryzae</name>
    <dbReference type="NCBI Taxonomy" id="1632867"/>
    <lineage>
        <taxon>Bacteria</taxon>
        <taxon>Pseudomonadati</taxon>
        <taxon>Pseudomonadota</taxon>
        <taxon>Gammaproteobacteria</taxon>
        <taxon>Methylococcales</taxon>
        <taxon>Methylococcaceae</taxon>
        <taxon>Methylocucumis</taxon>
    </lineage>
</organism>
<reference evidence="1 2" key="2">
    <citation type="journal article" date="2016" name="Microb. Ecol.">
        <title>Genome Characteristics of a Novel Type I Methanotroph (Sn10-6) Isolated from a Flooded Indian Rice Field.</title>
        <authorList>
            <person name="Rahalkar M.C."/>
            <person name="Pandit P.S."/>
            <person name="Dhakephalkar P.K."/>
            <person name="Pore S."/>
            <person name="Arora P."/>
            <person name="Kapse N."/>
        </authorList>
    </citation>
    <scope>NUCLEOTIDE SEQUENCE [LARGE SCALE GENOMIC DNA]</scope>
    <source>
        <strain evidence="1 2">Sn10-6</strain>
    </source>
</reference>
<sequence>MFKEKHLIVIRNTYPVMKNCPSAKQGDICHWEKSHGRMSLIRNRDSKTIFSRDLLSPGQHDGNRPVVGVIAEVKNKGWVLEINHVNS</sequence>